<accession>A0A8J4TI66</accession>
<keyword evidence="4" id="KW-1185">Reference proteome</keyword>
<dbReference type="EMBL" id="LUCH01001418">
    <property type="protein sequence ID" value="KAF5403107.1"/>
    <property type="molecule type" value="Genomic_DNA"/>
</dbReference>
<dbReference type="AlphaFoldDB" id="A0A8J4TI66"/>
<evidence type="ECO:0000313" key="3">
    <source>
        <dbReference type="EMBL" id="KAF5403107.1"/>
    </source>
</evidence>
<evidence type="ECO:0000313" key="4">
    <source>
        <dbReference type="Proteomes" id="UP000748531"/>
    </source>
</evidence>
<sequence length="187" mass="22041">VNNLPFNLTSLIVVNDSRWILVLYRNRTKQSKRPMLTKSLKNHGNKNARNPPEPDVADIQYLDVKSKQSPSKNERQIIDGYYFSDAKRKIDYVLVWEDNPDDMTVSKVTRIHREYRAQYVENLTKLGVEMELEVVPGSISQTHYLKLHIPWNLMCDYAELLCLRAPLQVSVIIYFYNKLKKQTHYRV</sequence>
<dbReference type="Pfam" id="PF16178">
    <property type="entry name" value="Anoct_dimer"/>
    <property type="match status" value="1"/>
</dbReference>
<protein>
    <submittedName>
        <fullName evidence="3">Anoctamin-6</fullName>
    </submittedName>
</protein>
<organism evidence="3 4">
    <name type="scientific">Paragonimus heterotremus</name>
    <dbReference type="NCBI Taxonomy" id="100268"/>
    <lineage>
        <taxon>Eukaryota</taxon>
        <taxon>Metazoa</taxon>
        <taxon>Spiralia</taxon>
        <taxon>Lophotrochozoa</taxon>
        <taxon>Platyhelminthes</taxon>
        <taxon>Trematoda</taxon>
        <taxon>Digenea</taxon>
        <taxon>Plagiorchiida</taxon>
        <taxon>Troglotremata</taxon>
        <taxon>Troglotrematidae</taxon>
        <taxon>Paragonimus</taxon>
    </lineage>
</organism>
<dbReference type="OrthoDB" id="6761569at2759"/>
<dbReference type="InterPro" id="IPR032394">
    <property type="entry name" value="Anoct_dimer"/>
</dbReference>
<name>A0A8J4TI66_9TREM</name>
<feature type="domain" description="Anoctamin dimerisation" evidence="2">
    <location>
        <begin position="82"/>
        <end position="169"/>
    </location>
</feature>
<evidence type="ECO:0000256" key="1">
    <source>
        <dbReference type="SAM" id="MobiDB-lite"/>
    </source>
</evidence>
<proteinExistence type="predicted"/>
<evidence type="ECO:0000259" key="2">
    <source>
        <dbReference type="Pfam" id="PF16178"/>
    </source>
</evidence>
<gene>
    <name evidence="3" type="ORF">PHET_03543</name>
</gene>
<dbReference type="Proteomes" id="UP000748531">
    <property type="component" value="Unassembled WGS sequence"/>
</dbReference>
<feature type="region of interest" description="Disordered" evidence="1">
    <location>
        <begin position="33"/>
        <end position="55"/>
    </location>
</feature>
<dbReference type="GO" id="GO:0046983">
    <property type="term" value="F:protein dimerization activity"/>
    <property type="evidence" value="ECO:0007669"/>
    <property type="project" value="InterPro"/>
</dbReference>
<reference evidence="3" key="1">
    <citation type="submission" date="2019-05" db="EMBL/GenBank/DDBJ databases">
        <title>Annotation for the trematode Paragonimus heterotremus.</title>
        <authorList>
            <person name="Choi Y.-J."/>
        </authorList>
    </citation>
    <scope>NUCLEOTIDE SEQUENCE</scope>
    <source>
        <strain evidence="3">LC</strain>
    </source>
</reference>
<comment type="caution">
    <text evidence="3">The sequence shown here is derived from an EMBL/GenBank/DDBJ whole genome shotgun (WGS) entry which is preliminary data.</text>
</comment>
<feature type="non-terminal residue" evidence="3">
    <location>
        <position position="187"/>
    </location>
</feature>